<comment type="caution">
    <text evidence="1">The sequence shown here is derived from an EMBL/GenBank/DDBJ whole genome shotgun (WGS) entry which is preliminary data.</text>
</comment>
<reference evidence="1" key="2">
    <citation type="journal article" date="2022" name="New Phytol.">
        <title>Evolutionary transition to the ectomycorrhizal habit in the genomes of a hyperdiverse lineage of mushroom-forming fungi.</title>
        <authorList>
            <person name="Looney B."/>
            <person name="Miyauchi S."/>
            <person name="Morin E."/>
            <person name="Drula E."/>
            <person name="Courty P.E."/>
            <person name="Kohler A."/>
            <person name="Kuo A."/>
            <person name="LaButti K."/>
            <person name="Pangilinan J."/>
            <person name="Lipzen A."/>
            <person name="Riley R."/>
            <person name="Andreopoulos W."/>
            <person name="He G."/>
            <person name="Johnson J."/>
            <person name="Nolan M."/>
            <person name="Tritt A."/>
            <person name="Barry K.W."/>
            <person name="Grigoriev I.V."/>
            <person name="Nagy L.G."/>
            <person name="Hibbett D."/>
            <person name="Henrissat B."/>
            <person name="Matheny P.B."/>
            <person name="Labbe J."/>
            <person name="Martin F.M."/>
        </authorList>
    </citation>
    <scope>NUCLEOTIDE SEQUENCE</scope>
    <source>
        <strain evidence="1">HHB10654</strain>
    </source>
</reference>
<evidence type="ECO:0000313" key="1">
    <source>
        <dbReference type="EMBL" id="KAI0064579.1"/>
    </source>
</evidence>
<keyword evidence="2" id="KW-1185">Reference proteome</keyword>
<protein>
    <submittedName>
        <fullName evidence="1">Terpenoid synthase</fullName>
    </submittedName>
</protein>
<evidence type="ECO:0000313" key="2">
    <source>
        <dbReference type="Proteomes" id="UP000814140"/>
    </source>
</evidence>
<accession>A0ACB8T732</accession>
<dbReference type="Proteomes" id="UP000814140">
    <property type="component" value="Unassembled WGS sequence"/>
</dbReference>
<reference evidence="1" key="1">
    <citation type="submission" date="2021-03" db="EMBL/GenBank/DDBJ databases">
        <authorList>
            <consortium name="DOE Joint Genome Institute"/>
            <person name="Ahrendt S."/>
            <person name="Looney B.P."/>
            <person name="Miyauchi S."/>
            <person name="Morin E."/>
            <person name="Drula E."/>
            <person name="Courty P.E."/>
            <person name="Chicoki N."/>
            <person name="Fauchery L."/>
            <person name="Kohler A."/>
            <person name="Kuo A."/>
            <person name="Labutti K."/>
            <person name="Pangilinan J."/>
            <person name="Lipzen A."/>
            <person name="Riley R."/>
            <person name="Andreopoulos W."/>
            <person name="He G."/>
            <person name="Johnson J."/>
            <person name="Barry K.W."/>
            <person name="Grigoriev I.V."/>
            <person name="Nagy L."/>
            <person name="Hibbett D."/>
            <person name="Henrissat B."/>
            <person name="Matheny P.B."/>
            <person name="Labbe J."/>
            <person name="Martin F."/>
        </authorList>
    </citation>
    <scope>NUCLEOTIDE SEQUENCE</scope>
    <source>
        <strain evidence="1">HHB10654</strain>
    </source>
</reference>
<gene>
    <name evidence="1" type="ORF">BV25DRAFT_1869252</name>
</gene>
<sequence length="342" mass="38852">MSLTPQLRLPEPLAHWPWQRQINPHFAEVKAECDAWVHSFHAFSPKAQQAFDMGNFEALRIGCDLVVLLFIVDDFTDRVDGAGVEIYVDMVMDAMHNPHKPRPAGESVVGEVARQFWANAVKRACPSAQRRFLHVFSEYMAAVVEEAHDRHNDHVRSIDAYLALRCRTGAPYTCFFPFELTADFPDEVVFHPAVAQLTKIAAESVVIMNDLYSYNIEQSAGHQNHNLVTAVMHELDGDMDRAVQWIARYHDELLAQFLEGRDNLPSFGVDIDRHLSGYVEGLAHWIRGSDCWSFESKRYFGDKGPEIQKSRIVDLLPRVGISKSGQGQCADVTVSRFWWAPK</sequence>
<dbReference type="EMBL" id="MU277198">
    <property type="protein sequence ID" value="KAI0064579.1"/>
    <property type="molecule type" value="Genomic_DNA"/>
</dbReference>
<organism evidence="1 2">
    <name type="scientific">Artomyces pyxidatus</name>
    <dbReference type="NCBI Taxonomy" id="48021"/>
    <lineage>
        <taxon>Eukaryota</taxon>
        <taxon>Fungi</taxon>
        <taxon>Dikarya</taxon>
        <taxon>Basidiomycota</taxon>
        <taxon>Agaricomycotina</taxon>
        <taxon>Agaricomycetes</taxon>
        <taxon>Russulales</taxon>
        <taxon>Auriscalpiaceae</taxon>
        <taxon>Artomyces</taxon>
    </lineage>
</organism>
<proteinExistence type="predicted"/>
<name>A0ACB8T732_9AGAM</name>